<evidence type="ECO:0000259" key="3">
    <source>
        <dbReference type="PROSITE" id="PS50234"/>
    </source>
</evidence>
<dbReference type="RefSeq" id="WP_213654663.1">
    <property type="nucleotide sequence ID" value="NZ_BOSL01000005.1"/>
</dbReference>
<dbReference type="Pfam" id="PF00092">
    <property type="entry name" value="VWA"/>
    <property type="match status" value="1"/>
</dbReference>
<dbReference type="InterPro" id="IPR002035">
    <property type="entry name" value="VWF_A"/>
</dbReference>
<evidence type="ECO:0000313" key="5">
    <source>
        <dbReference type="Proteomes" id="UP000679992"/>
    </source>
</evidence>
<name>A0ABQ4MAJ2_9BACL</name>
<dbReference type="InterPro" id="IPR036465">
    <property type="entry name" value="vWFA_dom_sf"/>
</dbReference>
<sequence>MVVRKMYTLVLLSFLLLAASACSSKEKASDADPQPAPSQNNSIETAEQTGPKDSEDGEDFRPYQTEDVMERLLLAPGKFSGEQYDEAEVKRWIDQFPEGKTAEEYYARLLALVAEDYRPYHTLFSQYDTSYQDASAIPEEREQSGSPGSKQLNVQILFDASGSMAGKIGGETRIDLAKDAVNSFVAELPENTNVSLRVYGHKGSGKNSDRELSCSSTEEIYALAPYQEESFGKALNQFAPAGWTPLGASIEAAHDDLQSYTGENIENIIYIVSDGIETCGGDPVGAAKKLNQSAAKAIVNIIGFDVDDEGQQQLKQVAEAGMGKYTTVRTKQDIEDFFKKEKHRLIEEWFAWESENVGQYFQSEQTRVDEMFEKEKEMIELVYSEQEHLDTLSNYVDEKFDVNGREIRDYTRKLGFALREYARKTAFGLREELRDKGLEHRNEVRDQGLEERQDLRNSGK</sequence>
<feature type="domain" description="VWFA" evidence="3">
    <location>
        <begin position="153"/>
        <end position="349"/>
    </location>
</feature>
<organism evidence="4 5">
    <name type="scientific">Paenibacillus vini</name>
    <dbReference type="NCBI Taxonomy" id="1476024"/>
    <lineage>
        <taxon>Bacteria</taxon>
        <taxon>Bacillati</taxon>
        <taxon>Bacillota</taxon>
        <taxon>Bacilli</taxon>
        <taxon>Bacillales</taxon>
        <taxon>Paenibacillaceae</taxon>
        <taxon>Paenibacillus</taxon>
    </lineage>
</organism>
<feature type="compositionally biased region" description="Polar residues" evidence="1">
    <location>
        <begin position="37"/>
        <end position="48"/>
    </location>
</feature>
<gene>
    <name evidence="4" type="ORF">J42TS3_20220</name>
</gene>
<feature type="region of interest" description="Disordered" evidence="1">
    <location>
        <begin position="27"/>
        <end position="60"/>
    </location>
</feature>
<keyword evidence="2" id="KW-0732">Signal</keyword>
<keyword evidence="5" id="KW-1185">Reference proteome</keyword>
<dbReference type="EMBL" id="BOSL01000005">
    <property type="protein sequence ID" value="GIP52987.1"/>
    <property type="molecule type" value="Genomic_DNA"/>
</dbReference>
<reference evidence="4 5" key="1">
    <citation type="submission" date="2021-03" db="EMBL/GenBank/DDBJ databases">
        <title>Antimicrobial resistance genes in bacteria isolated from Japanese honey, and their potential for conferring macrolide and lincosamide resistance in the American foulbrood pathogen Paenibacillus larvae.</title>
        <authorList>
            <person name="Okamoto M."/>
            <person name="Kumagai M."/>
            <person name="Kanamori H."/>
            <person name="Takamatsu D."/>
        </authorList>
    </citation>
    <scope>NUCLEOTIDE SEQUENCE [LARGE SCALE GENOMIC DNA]</scope>
    <source>
        <strain evidence="4 5">J42TS3</strain>
    </source>
</reference>
<feature type="signal peptide" evidence="2">
    <location>
        <begin position="1"/>
        <end position="24"/>
    </location>
</feature>
<comment type="caution">
    <text evidence="4">The sequence shown here is derived from an EMBL/GenBank/DDBJ whole genome shotgun (WGS) entry which is preliminary data.</text>
</comment>
<feature type="chain" id="PRO_5045237324" description="VWFA domain-containing protein" evidence="2">
    <location>
        <begin position="25"/>
        <end position="460"/>
    </location>
</feature>
<dbReference type="PROSITE" id="PS51257">
    <property type="entry name" value="PROKAR_LIPOPROTEIN"/>
    <property type="match status" value="1"/>
</dbReference>
<dbReference type="SUPFAM" id="SSF53300">
    <property type="entry name" value="vWA-like"/>
    <property type="match status" value="1"/>
</dbReference>
<evidence type="ECO:0000256" key="2">
    <source>
        <dbReference type="SAM" id="SignalP"/>
    </source>
</evidence>
<accession>A0ABQ4MAJ2</accession>
<dbReference type="PROSITE" id="PS50234">
    <property type="entry name" value="VWFA"/>
    <property type="match status" value="1"/>
</dbReference>
<evidence type="ECO:0000313" key="4">
    <source>
        <dbReference type="EMBL" id="GIP52987.1"/>
    </source>
</evidence>
<proteinExistence type="predicted"/>
<dbReference type="Gene3D" id="3.40.50.410">
    <property type="entry name" value="von Willebrand factor, type A domain"/>
    <property type="match status" value="1"/>
</dbReference>
<dbReference type="SMART" id="SM00327">
    <property type="entry name" value="VWA"/>
    <property type="match status" value="1"/>
</dbReference>
<protein>
    <recommendedName>
        <fullName evidence="3">VWFA domain-containing protein</fullName>
    </recommendedName>
</protein>
<evidence type="ECO:0000256" key="1">
    <source>
        <dbReference type="SAM" id="MobiDB-lite"/>
    </source>
</evidence>
<dbReference type="Proteomes" id="UP000679992">
    <property type="component" value="Unassembled WGS sequence"/>
</dbReference>